<feature type="domain" description="Type II secretion system protein GspF" evidence="7">
    <location>
        <begin position="182"/>
        <end position="307"/>
    </location>
</feature>
<dbReference type="PANTHER" id="PTHR35007:SF1">
    <property type="entry name" value="PILUS ASSEMBLY PROTEIN"/>
    <property type="match status" value="1"/>
</dbReference>
<dbReference type="KEGG" id="hdt:HYPDE_24138"/>
<evidence type="ECO:0000313" key="9">
    <source>
        <dbReference type="Proteomes" id="UP000005952"/>
    </source>
</evidence>
<dbReference type="eggNOG" id="COG4965">
    <property type="taxonomic scope" value="Bacteria"/>
</dbReference>
<feature type="transmembrane region" description="Helical" evidence="6">
    <location>
        <begin position="26"/>
        <end position="51"/>
    </location>
</feature>
<feature type="transmembrane region" description="Helical" evidence="6">
    <location>
        <begin position="322"/>
        <end position="341"/>
    </location>
</feature>
<gene>
    <name evidence="8" type="ORF">HYPDE_24138</name>
</gene>
<organism evidence="8 9">
    <name type="scientific">Hyphomicrobium denitrificans 1NES1</name>
    <dbReference type="NCBI Taxonomy" id="670307"/>
    <lineage>
        <taxon>Bacteria</taxon>
        <taxon>Pseudomonadati</taxon>
        <taxon>Pseudomonadota</taxon>
        <taxon>Alphaproteobacteria</taxon>
        <taxon>Hyphomicrobiales</taxon>
        <taxon>Hyphomicrobiaceae</taxon>
        <taxon>Hyphomicrobium</taxon>
    </lineage>
</organism>
<feature type="transmembrane region" description="Helical" evidence="6">
    <location>
        <begin position="144"/>
        <end position="163"/>
    </location>
</feature>
<sequence length="349" mass="38369">MRSPSRLRRSTTTEIRWVIVMADHALLSFLIPLLAAMAFAGGVYALAYPYFSADRQKDRRLESVSGRNRKLGGALAEVQSSRKKSVADTLKEMDDRQKAKKKITMGLRLERAGLKQTPRDFYIISATLGIVLGGLSFNFLTLPIAATVVAVFLGAFGIPRWVLAKMTKRRQAKFSSHLANAIDVVVRGVKSGLPLNECLQVIARESPEPLAGEFRNVVEQQRLGVPLADALERMYDRIPLAEVRFLTIVIAIQQQAGGNLSEALGNLSGVLRDRHMLALKVKALSAEAKASAMVLASLPPGVMLMVYMSSPSYMTPLFTTTPGRFMVALGAVWMTIGILVMKKMINFKF</sequence>
<dbReference type="InterPro" id="IPR042094">
    <property type="entry name" value="T2SS_GspF_sf"/>
</dbReference>
<dbReference type="Proteomes" id="UP000005952">
    <property type="component" value="Chromosome"/>
</dbReference>
<keyword evidence="5 6" id="KW-0472">Membrane</keyword>
<keyword evidence="3 6" id="KW-0812">Transmembrane</keyword>
<evidence type="ECO:0000256" key="1">
    <source>
        <dbReference type="ARBA" id="ARBA00004651"/>
    </source>
</evidence>
<accession>N0B0U9</accession>
<evidence type="ECO:0000256" key="4">
    <source>
        <dbReference type="ARBA" id="ARBA00022989"/>
    </source>
</evidence>
<evidence type="ECO:0000313" key="8">
    <source>
        <dbReference type="EMBL" id="AGK56513.1"/>
    </source>
</evidence>
<dbReference type="Pfam" id="PF00482">
    <property type="entry name" value="T2SSF"/>
    <property type="match status" value="1"/>
</dbReference>
<keyword evidence="2" id="KW-1003">Cell membrane</keyword>
<dbReference type="AlphaFoldDB" id="N0B0U9"/>
<proteinExistence type="predicted"/>
<dbReference type="EMBL" id="CP005587">
    <property type="protein sequence ID" value="AGK56513.1"/>
    <property type="molecule type" value="Genomic_DNA"/>
</dbReference>
<protein>
    <submittedName>
        <fullName evidence="8">Type II secretion system protein F</fullName>
    </submittedName>
</protein>
<name>N0B0U9_9HYPH</name>
<evidence type="ECO:0000256" key="2">
    <source>
        <dbReference type="ARBA" id="ARBA00022475"/>
    </source>
</evidence>
<keyword evidence="9" id="KW-1185">Reference proteome</keyword>
<evidence type="ECO:0000256" key="6">
    <source>
        <dbReference type="SAM" id="Phobius"/>
    </source>
</evidence>
<evidence type="ECO:0000259" key="7">
    <source>
        <dbReference type="Pfam" id="PF00482"/>
    </source>
</evidence>
<dbReference type="GO" id="GO:0005886">
    <property type="term" value="C:plasma membrane"/>
    <property type="evidence" value="ECO:0007669"/>
    <property type="project" value="UniProtKB-SubCell"/>
</dbReference>
<feature type="transmembrane region" description="Helical" evidence="6">
    <location>
        <begin position="121"/>
        <end position="138"/>
    </location>
</feature>
<evidence type="ECO:0000256" key="3">
    <source>
        <dbReference type="ARBA" id="ARBA00022692"/>
    </source>
</evidence>
<feature type="transmembrane region" description="Helical" evidence="6">
    <location>
        <begin position="290"/>
        <end position="310"/>
    </location>
</feature>
<dbReference type="Gene3D" id="1.20.81.30">
    <property type="entry name" value="Type II secretion system (T2SS), domain F"/>
    <property type="match status" value="1"/>
</dbReference>
<reference evidence="8 9" key="1">
    <citation type="journal article" date="2013" name="Genome Announc.">
        <title>Genome sequences for three denitrifying bacterial strains isolated from a uranium- and nitrate-contaminated subsurface environment.</title>
        <authorList>
            <person name="Venkatramanan R."/>
            <person name="Prakash O."/>
            <person name="Woyke T."/>
            <person name="Chain P."/>
            <person name="Goodwin L.A."/>
            <person name="Watson D."/>
            <person name="Brooks S."/>
            <person name="Kostka J.E."/>
            <person name="Green S.J."/>
        </authorList>
    </citation>
    <scope>NUCLEOTIDE SEQUENCE [LARGE SCALE GENOMIC DNA]</scope>
    <source>
        <strain evidence="8 9">1NES1</strain>
    </source>
</reference>
<keyword evidence="4 6" id="KW-1133">Transmembrane helix</keyword>
<dbReference type="HOGENOM" id="CLU_064305_1_1_5"/>
<evidence type="ECO:0000256" key="5">
    <source>
        <dbReference type="ARBA" id="ARBA00023136"/>
    </source>
</evidence>
<dbReference type="PANTHER" id="PTHR35007">
    <property type="entry name" value="INTEGRAL MEMBRANE PROTEIN-RELATED"/>
    <property type="match status" value="1"/>
</dbReference>
<dbReference type="STRING" id="670307.HYPDE_24138"/>
<comment type="subcellular location">
    <subcellularLocation>
        <location evidence="1">Cell membrane</location>
        <topology evidence="1">Multi-pass membrane protein</topology>
    </subcellularLocation>
</comment>
<dbReference type="InterPro" id="IPR018076">
    <property type="entry name" value="T2SS_GspF_dom"/>
</dbReference>